<organism evidence="3 4">
    <name type="scientific">Armillaria ostoyae</name>
    <name type="common">Armillaria root rot fungus</name>
    <dbReference type="NCBI Taxonomy" id="47428"/>
    <lineage>
        <taxon>Eukaryota</taxon>
        <taxon>Fungi</taxon>
        <taxon>Dikarya</taxon>
        <taxon>Basidiomycota</taxon>
        <taxon>Agaricomycotina</taxon>
        <taxon>Agaricomycetes</taxon>
        <taxon>Agaricomycetidae</taxon>
        <taxon>Agaricales</taxon>
        <taxon>Marasmiineae</taxon>
        <taxon>Physalacriaceae</taxon>
        <taxon>Armillaria</taxon>
    </lineage>
</organism>
<gene>
    <name evidence="3" type="ORF">ARMOST_09506</name>
</gene>
<dbReference type="InterPro" id="IPR036047">
    <property type="entry name" value="F-box-like_dom_sf"/>
</dbReference>
<dbReference type="Pfam" id="PF12937">
    <property type="entry name" value="F-box-like"/>
    <property type="match status" value="1"/>
</dbReference>
<sequence>MHPLGLTANERKNKAKDETGFLSRWPAYPLAPMVYSKALEANIKNRQNLLRLWDAWSRQPTTSQPDLNLRLSLLKTKTVHDLQYFIFFRMGDLPTEIITNIFRLVSWSTTTPDDSVVTRVRLTHVCRQWRAIAIADHTLWSAIWFRDKFPYTRSLTFIERAGQTPLDIRINDPSEAEALTDPQMSYLLDRLFQKVGTIRIFIMLCYHWEPILTVLKRLHQALRVGTPLILQRFELHRLGDPYLWPGSTFAPVGHSVTRYPMIGGPMLPRLTYVSVNGIHFDWRSSSIYDLTTIDIRRLPLEHALESSVFRSMLINCPRLEKLALDGAGPDGPPIERNHTAPIELKHLKILVLANFTPSYVQGIVVHFTAPNVRDLTIMNLFRHEYTELYVFLTGRYPKVRIFTMYTLQVARGLGHTAMVKFLGSMTEVRYIRMAVLEPYGLSTFMYDPKTMAPHRRLPPFARDLFGSSGAPHVASTDLPAEDEGRKKKKPKPKTYVFPQLTVAEVQSIEKEWLEAWLASRKAIGLPLHTLYLQGDLSKYKKDDVERLSTHVSKLAIIGLGQKTPEEETSLL</sequence>
<dbReference type="Gene3D" id="1.20.1280.50">
    <property type="match status" value="1"/>
</dbReference>
<dbReference type="PROSITE" id="PS50181">
    <property type="entry name" value="FBOX"/>
    <property type="match status" value="1"/>
</dbReference>
<dbReference type="SUPFAM" id="SSF81383">
    <property type="entry name" value="F-box domain"/>
    <property type="match status" value="1"/>
</dbReference>
<dbReference type="Proteomes" id="UP000219338">
    <property type="component" value="Unassembled WGS sequence"/>
</dbReference>
<evidence type="ECO:0000313" key="3">
    <source>
        <dbReference type="EMBL" id="SJL06170.1"/>
    </source>
</evidence>
<dbReference type="InterPro" id="IPR001810">
    <property type="entry name" value="F-box_dom"/>
</dbReference>
<accession>A0A284RBP7</accession>
<dbReference type="OrthoDB" id="3226575at2759"/>
<reference evidence="4" key="1">
    <citation type="journal article" date="2017" name="Nat. Ecol. Evol.">
        <title>Genome expansion and lineage-specific genetic innovations in the forest pathogenic fungi Armillaria.</title>
        <authorList>
            <person name="Sipos G."/>
            <person name="Prasanna A.N."/>
            <person name="Walter M.C."/>
            <person name="O'Connor E."/>
            <person name="Balint B."/>
            <person name="Krizsan K."/>
            <person name="Kiss B."/>
            <person name="Hess J."/>
            <person name="Varga T."/>
            <person name="Slot J."/>
            <person name="Riley R."/>
            <person name="Boka B."/>
            <person name="Rigling D."/>
            <person name="Barry K."/>
            <person name="Lee J."/>
            <person name="Mihaltcheva S."/>
            <person name="LaButti K."/>
            <person name="Lipzen A."/>
            <person name="Waldron R."/>
            <person name="Moloney N.M."/>
            <person name="Sperisen C."/>
            <person name="Kredics L."/>
            <person name="Vagvoelgyi C."/>
            <person name="Patrignani A."/>
            <person name="Fitzpatrick D."/>
            <person name="Nagy I."/>
            <person name="Doyle S."/>
            <person name="Anderson J.B."/>
            <person name="Grigoriev I.V."/>
            <person name="Gueldener U."/>
            <person name="Muensterkoetter M."/>
            <person name="Nagy L.G."/>
        </authorList>
    </citation>
    <scope>NUCLEOTIDE SEQUENCE [LARGE SCALE GENOMIC DNA]</scope>
    <source>
        <strain evidence="4">C18/9</strain>
    </source>
</reference>
<keyword evidence="4" id="KW-1185">Reference proteome</keyword>
<evidence type="ECO:0000256" key="1">
    <source>
        <dbReference type="SAM" id="MobiDB-lite"/>
    </source>
</evidence>
<dbReference type="STRING" id="47428.A0A284RBP7"/>
<evidence type="ECO:0000313" key="4">
    <source>
        <dbReference type="Proteomes" id="UP000219338"/>
    </source>
</evidence>
<feature type="domain" description="F-box" evidence="2">
    <location>
        <begin position="87"/>
        <end position="143"/>
    </location>
</feature>
<feature type="region of interest" description="Disordered" evidence="1">
    <location>
        <begin position="471"/>
        <end position="491"/>
    </location>
</feature>
<dbReference type="EMBL" id="FUEG01000006">
    <property type="protein sequence ID" value="SJL06170.1"/>
    <property type="molecule type" value="Genomic_DNA"/>
</dbReference>
<name>A0A284RBP7_ARMOS</name>
<proteinExistence type="predicted"/>
<dbReference type="AlphaFoldDB" id="A0A284RBP7"/>
<evidence type="ECO:0000259" key="2">
    <source>
        <dbReference type="PROSITE" id="PS50181"/>
    </source>
</evidence>
<dbReference type="OMA" id="IFHYVVW"/>
<protein>
    <recommendedName>
        <fullName evidence="2">F-box domain-containing protein</fullName>
    </recommendedName>
</protein>